<feature type="transmembrane region" description="Helical" evidence="1">
    <location>
        <begin position="51"/>
        <end position="70"/>
    </location>
</feature>
<dbReference type="EMBL" id="CP021744">
    <property type="protein sequence ID" value="ARZ67116.1"/>
    <property type="molecule type" value="Genomic_DNA"/>
</dbReference>
<dbReference type="SUPFAM" id="SSF56219">
    <property type="entry name" value="DNase I-like"/>
    <property type="match status" value="1"/>
</dbReference>
<evidence type="ECO:0000313" key="4">
    <source>
        <dbReference type="Proteomes" id="UP000195755"/>
    </source>
</evidence>
<feature type="domain" description="Endonuclease/exonuclease/phosphatase" evidence="2">
    <location>
        <begin position="116"/>
        <end position="321"/>
    </location>
</feature>
<feature type="transmembrane region" description="Helical" evidence="1">
    <location>
        <begin position="21"/>
        <end position="39"/>
    </location>
</feature>
<dbReference type="KEGG" id="salj:SMD11_1455"/>
<feature type="transmembrane region" description="Helical" evidence="1">
    <location>
        <begin position="77"/>
        <end position="95"/>
    </location>
</feature>
<protein>
    <submittedName>
        <fullName evidence="3">Membrane protein</fullName>
    </submittedName>
</protein>
<dbReference type="InterPro" id="IPR005135">
    <property type="entry name" value="Endo/exonuclease/phosphatase"/>
</dbReference>
<reference evidence="3 4" key="1">
    <citation type="submission" date="2017-06" db="EMBL/GenBank/DDBJ databases">
        <title>Streptomyces albireticuli Genome sequencing and assembly.</title>
        <authorList>
            <person name="Wang Y."/>
            <person name="Du B."/>
            <person name="Ding Y."/>
            <person name="Liu H."/>
            <person name="Hou Q."/>
            <person name="Liu K."/>
            <person name="Yao L."/>
            <person name="Wang C."/>
        </authorList>
    </citation>
    <scope>NUCLEOTIDE SEQUENCE [LARGE SCALE GENOMIC DNA]</scope>
    <source>
        <strain evidence="3 4">MDJK11</strain>
    </source>
</reference>
<dbReference type="Gene3D" id="3.60.10.10">
    <property type="entry name" value="Endonuclease/exonuclease/phosphatase"/>
    <property type="match status" value="1"/>
</dbReference>
<sequence length="332" mass="34346">MSGFRNTGERRERAAGLPRGRLARWCAGLLLATVSVPLTCRALDTDGVTPVPQLLAFLPWLTAPAAVALLLAAGSRWVAGCAWGLLALAVTGWFLRPYEAGGAPATGPVAARLRVLTANLEFGGATPGLLATLRRERPDLVSVQECAPAACGTALGGAEVRAAYPYRLVVGGGAAEGSAILSRFPLEPDGAVPGALAMPRAVVRVAGVPLRFQVAHPMPPVPGGLAAWRGELGRLRELAAGRGDTAMVIAGDFNASQDHAAFRALLDTGVRDSAAVLGLARTPSWPRPVAPRLGVQIDHVLVSAAVEPRAARFLDLPGSDHRALVVDVALHG</sequence>
<name>A0A1Z2KYL3_9ACTN</name>
<accession>A0A1Z2KYL3</accession>
<dbReference type="Pfam" id="PF03372">
    <property type="entry name" value="Exo_endo_phos"/>
    <property type="match status" value="1"/>
</dbReference>
<dbReference type="InterPro" id="IPR036691">
    <property type="entry name" value="Endo/exonu/phosph_ase_sf"/>
</dbReference>
<keyword evidence="1" id="KW-1133">Transmembrane helix</keyword>
<evidence type="ECO:0000259" key="2">
    <source>
        <dbReference type="Pfam" id="PF03372"/>
    </source>
</evidence>
<dbReference type="RefSeq" id="WP_234365938.1">
    <property type="nucleotide sequence ID" value="NZ_CP021744.1"/>
</dbReference>
<evidence type="ECO:0000256" key="1">
    <source>
        <dbReference type="SAM" id="Phobius"/>
    </source>
</evidence>
<proteinExistence type="predicted"/>
<dbReference type="Proteomes" id="UP000195755">
    <property type="component" value="Chromosome"/>
</dbReference>
<keyword evidence="1" id="KW-0812">Transmembrane</keyword>
<dbReference type="AlphaFoldDB" id="A0A1Z2KYL3"/>
<evidence type="ECO:0000313" key="3">
    <source>
        <dbReference type="EMBL" id="ARZ67116.1"/>
    </source>
</evidence>
<gene>
    <name evidence="3" type="ORF">SMD11_1455</name>
</gene>
<keyword evidence="1" id="KW-0472">Membrane</keyword>
<organism evidence="3 4">
    <name type="scientific">Streptomyces albireticuli</name>
    <dbReference type="NCBI Taxonomy" id="1940"/>
    <lineage>
        <taxon>Bacteria</taxon>
        <taxon>Bacillati</taxon>
        <taxon>Actinomycetota</taxon>
        <taxon>Actinomycetes</taxon>
        <taxon>Kitasatosporales</taxon>
        <taxon>Streptomycetaceae</taxon>
        <taxon>Streptomyces</taxon>
    </lineage>
</organism>
<dbReference type="GO" id="GO:0003824">
    <property type="term" value="F:catalytic activity"/>
    <property type="evidence" value="ECO:0007669"/>
    <property type="project" value="InterPro"/>
</dbReference>